<keyword evidence="1" id="KW-0472">Membrane</keyword>
<dbReference type="PATRIC" id="fig|294.162.peg.256"/>
<name>A0A0P8Z8U7_PSEFL</name>
<keyword evidence="1" id="KW-1133">Transmembrane helix</keyword>
<protein>
    <submittedName>
        <fullName evidence="2">Uncharacterized protein</fullName>
    </submittedName>
</protein>
<gene>
    <name evidence="2" type="ORF">AN403_6055</name>
</gene>
<organism evidence="2 3">
    <name type="scientific">Pseudomonas fluorescens</name>
    <dbReference type="NCBI Taxonomy" id="294"/>
    <lineage>
        <taxon>Bacteria</taxon>
        <taxon>Pseudomonadati</taxon>
        <taxon>Pseudomonadota</taxon>
        <taxon>Gammaproteobacteria</taxon>
        <taxon>Pseudomonadales</taxon>
        <taxon>Pseudomonadaceae</taxon>
        <taxon>Pseudomonas</taxon>
    </lineage>
</organism>
<reference evidence="2 3" key="1">
    <citation type="submission" date="2015-09" db="EMBL/GenBank/DDBJ databases">
        <authorList>
            <person name="Jackson K.R."/>
            <person name="Lunt B.L."/>
            <person name="Fisher J.N.B."/>
            <person name="Gardner A.V."/>
            <person name="Bailey M.E."/>
            <person name="Deus L.M."/>
            <person name="Earl A.S."/>
            <person name="Gibby P.D."/>
            <person name="Hartmann K.A."/>
            <person name="Liu J.E."/>
            <person name="Manci A.M."/>
            <person name="Nielsen D.A."/>
            <person name="Solomon M.B."/>
            <person name="Breakwell D.P."/>
            <person name="Burnett S.H."/>
            <person name="Grose J.H."/>
        </authorList>
    </citation>
    <scope>NUCLEOTIDE SEQUENCE [LARGE SCALE GENOMIC DNA]</scope>
    <source>
        <strain evidence="2 3">S613</strain>
    </source>
</reference>
<dbReference type="OrthoDB" id="9968888at2"/>
<comment type="caution">
    <text evidence="2">The sequence shown here is derived from an EMBL/GenBank/DDBJ whole genome shotgun (WGS) entry which is preliminary data.</text>
</comment>
<accession>A0A0P8Z8U7</accession>
<evidence type="ECO:0000313" key="2">
    <source>
        <dbReference type="EMBL" id="KPU61976.1"/>
    </source>
</evidence>
<proteinExistence type="predicted"/>
<evidence type="ECO:0000313" key="3">
    <source>
        <dbReference type="Proteomes" id="UP000050349"/>
    </source>
</evidence>
<evidence type="ECO:0000256" key="1">
    <source>
        <dbReference type="SAM" id="Phobius"/>
    </source>
</evidence>
<feature type="transmembrane region" description="Helical" evidence="1">
    <location>
        <begin position="59"/>
        <end position="80"/>
    </location>
</feature>
<sequence>MSIFTYFKRRALLAQVGAELKAQSHDQDLVKELCYSPRGAHMIAELADVRFRRKHRLRFFMIVTFLLAETMCAIGVPITVKAACFELLNQRRGQIQALIDAGQGDGIINDLDIVELDQISDVGMQLYWSERREHLANSLLSS</sequence>
<dbReference type="RefSeq" id="WP_057395810.1">
    <property type="nucleotide sequence ID" value="NZ_LJXB01000040.1"/>
</dbReference>
<dbReference type="EMBL" id="LJXB01000040">
    <property type="protein sequence ID" value="KPU61976.1"/>
    <property type="molecule type" value="Genomic_DNA"/>
</dbReference>
<dbReference type="AlphaFoldDB" id="A0A0P8Z8U7"/>
<dbReference type="Proteomes" id="UP000050349">
    <property type="component" value="Unassembled WGS sequence"/>
</dbReference>
<keyword evidence="1" id="KW-0812">Transmembrane</keyword>